<evidence type="ECO:0000259" key="6">
    <source>
        <dbReference type="Pfam" id="PF03404"/>
    </source>
</evidence>
<protein>
    <submittedName>
        <fullName evidence="7">Mo-co oxidoreductase dimerisation domain-containing protein</fullName>
    </submittedName>
</protein>
<dbReference type="EMBL" id="FNQR01000003">
    <property type="protein sequence ID" value="SEA19276.1"/>
    <property type="molecule type" value="Genomic_DNA"/>
</dbReference>
<dbReference type="RefSeq" id="WP_093043001.1">
    <property type="nucleotide sequence ID" value="NZ_FNQR01000003.1"/>
</dbReference>
<evidence type="ECO:0000256" key="4">
    <source>
        <dbReference type="ARBA" id="ARBA00023002"/>
    </source>
</evidence>
<comment type="cofactor">
    <cofactor evidence="1">
        <name>Mo-molybdopterin</name>
        <dbReference type="ChEBI" id="CHEBI:71302"/>
    </cofactor>
</comment>
<proteinExistence type="predicted"/>
<evidence type="ECO:0000313" key="7">
    <source>
        <dbReference type="EMBL" id="SEA19276.1"/>
    </source>
</evidence>
<dbReference type="InterPro" id="IPR008335">
    <property type="entry name" value="Mopterin_OxRdtase_euk"/>
</dbReference>
<accession>A0A1H3Z6F8</accession>
<dbReference type="Pfam" id="PF00174">
    <property type="entry name" value="Oxidored_molyb"/>
    <property type="match status" value="1"/>
</dbReference>
<dbReference type="PRINTS" id="PR00407">
    <property type="entry name" value="EUMOPTERIN"/>
</dbReference>
<dbReference type="GO" id="GO:0043546">
    <property type="term" value="F:molybdopterin cofactor binding"/>
    <property type="evidence" value="ECO:0007669"/>
    <property type="project" value="TreeGrafter"/>
</dbReference>
<evidence type="ECO:0000259" key="5">
    <source>
        <dbReference type="Pfam" id="PF00174"/>
    </source>
</evidence>
<evidence type="ECO:0000256" key="1">
    <source>
        <dbReference type="ARBA" id="ARBA00001924"/>
    </source>
</evidence>
<evidence type="ECO:0000256" key="2">
    <source>
        <dbReference type="ARBA" id="ARBA00022505"/>
    </source>
</evidence>
<keyword evidence="2" id="KW-0500">Molybdenum</keyword>
<dbReference type="STRING" id="571932.SAMN05421743_103143"/>
<dbReference type="PANTHER" id="PTHR19372:SF7">
    <property type="entry name" value="SULFITE OXIDASE, MITOCHONDRIAL"/>
    <property type="match status" value="1"/>
</dbReference>
<dbReference type="Gene3D" id="2.60.40.650">
    <property type="match status" value="1"/>
</dbReference>
<dbReference type="SUPFAM" id="SSF81296">
    <property type="entry name" value="E set domains"/>
    <property type="match status" value="1"/>
</dbReference>
<keyword evidence="4" id="KW-0560">Oxidoreductase</keyword>
<organism evidence="7 8">
    <name type="scientific">Thalassobacillus cyri</name>
    <dbReference type="NCBI Taxonomy" id="571932"/>
    <lineage>
        <taxon>Bacteria</taxon>
        <taxon>Bacillati</taxon>
        <taxon>Bacillota</taxon>
        <taxon>Bacilli</taxon>
        <taxon>Bacillales</taxon>
        <taxon>Bacillaceae</taxon>
        <taxon>Thalassobacillus</taxon>
    </lineage>
</organism>
<dbReference type="InterPro" id="IPR000572">
    <property type="entry name" value="OxRdtase_Mopterin-bd_dom"/>
</dbReference>
<reference evidence="8" key="1">
    <citation type="submission" date="2016-10" db="EMBL/GenBank/DDBJ databases">
        <authorList>
            <person name="Varghese N."/>
            <person name="Submissions S."/>
        </authorList>
    </citation>
    <scope>NUCLEOTIDE SEQUENCE [LARGE SCALE GENOMIC DNA]</scope>
    <source>
        <strain evidence="8">CCM7597</strain>
    </source>
</reference>
<dbReference type="InterPro" id="IPR036374">
    <property type="entry name" value="OxRdtase_Mopterin-bd_sf"/>
</dbReference>
<dbReference type="Pfam" id="PF03404">
    <property type="entry name" value="Mo-co_dimer"/>
    <property type="match status" value="1"/>
</dbReference>
<evidence type="ECO:0000256" key="3">
    <source>
        <dbReference type="ARBA" id="ARBA00022723"/>
    </source>
</evidence>
<dbReference type="GO" id="GO:0008482">
    <property type="term" value="F:sulfite oxidase activity"/>
    <property type="evidence" value="ECO:0007669"/>
    <property type="project" value="TreeGrafter"/>
</dbReference>
<dbReference type="CDD" id="cd02110">
    <property type="entry name" value="SO_family_Moco_dimer"/>
    <property type="match status" value="1"/>
</dbReference>
<evidence type="ECO:0000313" key="8">
    <source>
        <dbReference type="Proteomes" id="UP000198584"/>
    </source>
</evidence>
<dbReference type="InterPro" id="IPR014756">
    <property type="entry name" value="Ig_E-set"/>
</dbReference>
<dbReference type="GO" id="GO:0020037">
    <property type="term" value="F:heme binding"/>
    <property type="evidence" value="ECO:0007669"/>
    <property type="project" value="TreeGrafter"/>
</dbReference>
<dbReference type="GO" id="GO:0030151">
    <property type="term" value="F:molybdenum ion binding"/>
    <property type="evidence" value="ECO:0007669"/>
    <property type="project" value="InterPro"/>
</dbReference>
<sequence length="352" mass="40575">MTQRNRPYLITRNLAPENQESPIHFLKPVVIPPRFLYRRNHFPYPEKELPSSELFINGLVNRPLRIPYHYLLQMDPVDLDVTLECAGNKRAHFEPKVFGEQWESGAISRGVWTGVPLRTLLDYAGVSQNAVEIVFTGTDHGKREDMDKEVFFQRSLPLKKALHPDIIIAFQYNGNPIPYKHGWPFRLIVPNWYAMASVKWLQTITVIDHNFQGPFQTTDYVYYPHKENDNGKRPVTTLHVNSTIQQPLDYTQLDTGTHTISGIAWTGEGTINEVSISLDEGKSWHTAKLKNKPSGKYSWKVWSYTWHVQETGEYTILAKAKDSKGRTQPLVPFWNRKGYGYNAVSTIHVKIV</sequence>
<dbReference type="Proteomes" id="UP000198584">
    <property type="component" value="Unassembled WGS sequence"/>
</dbReference>
<dbReference type="InterPro" id="IPR005066">
    <property type="entry name" value="MoCF_OxRdtse_dimer"/>
</dbReference>
<dbReference type="Gene3D" id="3.90.420.10">
    <property type="entry name" value="Oxidoreductase, molybdopterin-binding domain"/>
    <property type="match status" value="1"/>
</dbReference>
<feature type="domain" description="Moybdenum cofactor oxidoreductase dimerisation" evidence="6">
    <location>
        <begin position="235"/>
        <end position="348"/>
    </location>
</feature>
<feature type="domain" description="Oxidoreductase molybdopterin-binding" evidence="5">
    <location>
        <begin position="41"/>
        <end position="214"/>
    </location>
</feature>
<name>A0A1H3Z6F8_9BACI</name>
<dbReference type="AlphaFoldDB" id="A0A1H3Z6F8"/>
<dbReference type="GO" id="GO:0006790">
    <property type="term" value="P:sulfur compound metabolic process"/>
    <property type="evidence" value="ECO:0007669"/>
    <property type="project" value="TreeGrafter"/>
</dbReference>
<keyword evidence="8" id="KW-1185">Reference proteome</keyword>
<dbReference type="OrthoDB" id="9778777at2"/>
<dbReference type="PANTHER" id="PTHR19372">
    <property type="entry name" value="SULFITE REDUCTASE"/>
    <property type="match status" value="1"/>
</dbReference>
<gene>
    <name evidence="7" type="ORF">SAMN05421743_103143</name>
</gene>
<dbReference type="SUPFAM" id="SSF56524">
    <property type="entry name" value="Oxidoreductase molybdopterin-binding domain"/>
    <property type="match status" value="1"/>
</dbReference>
<keyword evidence="3" id="KW-0479">Metal-binding</keyword>